<evidence type="ECO:0000313" key="1">
    <source>
        <dbReference type="EMBL" id="SBT58080.1"/>
    </source>
</evidence>
<proteinExistence type="predicted"/>
<dbReference type="AlphaFoldDB" id="A0A1A9AQ31"/>
<dbReference type="Proteomes" id="UP000078555">
    <property type="component" value="Unassembled WGS sequence"/>
</dbReference>
<dbReference type="EMBL" id="FLRD01001832">
    <property type="protein sequence ID" value="SBT58342.1"/>
    <property type="molecule type" value="Genomic_DNA"/>
</dbReference>
<dbReference type="Proteomes" id="UP000078550">
    <property type="component" value="Unassembled WGS sequence"/>
</dbReference>
<gene>
    <name evidence="2" type="ORF">POVWA1_087150</name>
    <name evidence="1" type="ORF">POVWA2_083040</name>
</gene>
<evidence type="ECO:0000313" key="2">
    <source>
        <dbReference type="EMBL" id="SBT58342.1"/>
    </source>
</evidence>
<evidence type="ECO:0000313" key="4">
    <source>
        <dbReference type="Proteomes" id="UP000078555"/>
    </source>
</evidence>
<evidence type="ECO:0000313" key="3">
    <source>
        <dbReference type="Proteomes" id="UP000078550"/>
    </source>
</evidence>
<sequence>MINLGAIKSKNTCGIMNYFFNTELKLINRGDILESRFYSSMTGESKKKIKVNNCNFQLYRIQDKEYQKLKTLYELHNNLYNINNSTGDFQQEGICKNICIYRENYAKIFNQNIDKCSVNNQSKFCNELEQFRQKYNHYRNCNTCSGVTLLNHRPPEIKLEKSVDVESHVPNMQGDLHIQESLNYNSNAEKYAIITTTCLTPLGRYLGTRIDRKKFLLNNFDEEDESLLPICERQIIFSENTPYSISYHSV</sequence>
<dbReference type="EMBL" id="FLRE01002167">
    <property type="protein sequence ID" value="SBT58080.1"/>
    <property type="molecule type" value="Genomic_DNA"/>
</dbReference>
<protein>
    <submittedName>
        <fullName evidence="2">PIR Superfamily Protein</fullName>
    </submittedName>
</protein>
<keyword evidence="4" id="KW-1185">Reference proteome</keyword>
<name>A0A1A9AQ31_PLAOA</name>
<reference evidence="2" key="2">
    <citation type="submission" date="2016-05" db="EMBL/GenBank/DDBJ databases">
        <authorList>
            <person name="Lavstsen T."/>
            <person name="Jespersen J.S."/>
        </authorList>
    </citation>
    <scope>NUCLEOTIDE SEQUENCE [LARGE SCALE GENOMIC DNA]</scope>
</reference>
<reference evidence="3 4" key="1">
    <citation type="submission" date="2016-05" db="EMBL/GenBank/DDBJ databases">
        <authorList>
            <person name="Naeem Raeece"/>
        </authorList>
    </citation>
    <scope>NUCLEOTIDE SEQUENCE [LARGE SCALE GENOMIC DNA]</scope>
</reference>
<accession>A0A1A9AQ31</accession>
<organism evidence="2 4">
    <name type="scientific">Plasmodium ovale wallikeri</name>
    <dbReference type="NCBI Taxonomy" id="864142"/>
    <lineage>
        <taxon>Eukaryota</taxon>
        <taxon>Sar</taxon>
        <taxon>Alveolata</taxon>
        <taxon>Apicomplexa</taxon>
        <taxon>Aconoidasida</taxon>
        <taxon>Haemosporida</taxon>
        <taxon>Plasmodiidae</taxon>
        <taxon>Plasmodium</taxon>
        <taxon>Plasmodium (Plasmodium)</taxon>
    </lineage>
</organism>